<dbReference type="AlphaFoldDB" id="A0A494XC76"/>
<feature type="signal peptide" evidence="1">
    <location>
        <begin position="1"/>
        <end position="29"/>
    </location>
</feature>
<comment type="caution">
    <text evidence="3">The sequence shown here is derived from an EMBL/GenBank/DDBJ whole genome shotgun (WGS) entry which is preliminary data.</text>
</comment>
<dbReference type="Pfam" id="PF05860">
    <property type="entry name" value="TPS"/>
    <property type="match status" value="1"/>
</dbReference>
<reference evidence="3 4" key="1">
    <citation type="submission" date="2018-10" db="EMBL/GenBank/DDBJ databases">
        <title>Paraburkholderia sp. 7MK8-2, isolated from soil.</title>
        <authorList>
            <person name="Gao Z.-H."/>
            <person name="Qiu L.-H."/>
        </authorList>
    </citation>
    <scope>NUCLEOTIDE SEQUENCE [LARGE SCALE GENOMIC DNA]</scope>
    <source>
        <strain evidence="3 4">7MK8-2</strain>
    </source>
</reference>
<dbReference type="OrthoDB" id="5666689at2"/>
<dbReference type="SMART" id="SM00912">
    <property type="entry name" value="Haemagg_act"/>
    <property type="match status" value="1"/>
</dbReference>
<dbReference type="InterPro" id="IPR011050">
    <property type="entry name" value="Pectin_lyase_fold/virulence"/>
</dbReference>
<feature type="domain" description="Filamentous haemagglutinin FhaB/tRNA nuclease CdiA-like TPS" evidence="2">
    <location>
        <begin position="46"/>
        <end position="146"/>
    </location>
</feature>
<dbReference type="Gene3D" id="2.160.20.10">
    <property type="entry name" value="Single-stranded right-handed beta-helix, Pectin lyase-like"/>
    <property type="match status" value="1"/>
</dbReference>
<dbReference type="InterPro" id="IPR012334">
    <property type="entry name" value="Pectin_lyas_fold"/>
</dbReference>
<feature type="chain" id="PRO_5019869906" evidence="1">
    <location>
        <begin position="30"/>
        <end position="685"/>
    </location>
</feature>
<dbReference type="SUPFAM" id="SSF51126">
    <property type="entry name" value="Pectin lyase-like"/>
    <property type="match status" value="1"/>
</dbReference>
<dbReference type="NCBIfam" id="TIGR01901">
    <property type="entry name" value="adhes_NPXG"/>
    <property type="match status" value="1"/>
</dbReference>
<dbReference type="InterPro" id="IPR008638">
    <property type="entry name" value="FhaB/CdiA-like_TPS"/>
</dbReference>
<proteinExistence type="predicted"/>
<keyword evidence="4" id="KW-1185">Reference proteome</keyword>
<evidence type="ECO:0000313" key="4">
    <source>
        <dbReference type="Proteomes" id="UP000280434"/>
    </source>
</evidence>
<protein>
    <submittedName>
        <fullName evidence="3">Filamentous hemagglutinin N-terminal domain-containing protein</fullName>
    </submittedName>
</protein>
<accession>A0A494XC76</accession>
<sequence>MLFSRCLSKRLPVKVALLPLLFAIKKASATGIVADGNTATSVSMAANGHQTVNIALTVGGVSHNTYSSFNVSSAGADLNNVGVNARTIVNEVTSTNPSLIQGAIAVLGPRANVILANPNGITVDGGGFVNAGHVVLSTGQVTFNDLTSALGSIQRNVVLTTNGGAITIGPGGLSGTLVNLDLVAKRLAVSGPITNDFTTSLGGVRATIGNSTTNWDTSFSPSDNGHDWLISSTSPGVANHGFAIDITAAGGITGGRVELIVTDQGAGARNLGKVYASAGDAVVAANGDVTAVDGSINAAHDISITTPGNVTLQGAQVQAANNVLVKAGAVTLTDDATGWSTLVAQAGAVNVTTSGNISNTGSLIQAGAAAPNGNAIGGDVTLIAGGSVTNHSSAVNLGVVFSANGATSISSQGDITNDNARLLANGAVILAAQGDVRNVIDHTGGASGGQPSAYSSSRGRFLFLTHNTSGFNVDYGTVTQPSQLAYVASTGGTVTIKGHNVANSGGIIQSNNADINIAAQDTFTNAAVFDGQASYSRSCWIFCHASASSTVRPFGGTIQSGANLSINAGTVARNVGGNVYATGDLRVAAPTTYAQGVTGYSAITQDRGFKAFFGSSWAQILASDIGGGFTAGGTVSLTGDAVIDGGSIAAVKGVSATGTITTVRRPSSTPVQIGQHLGLFSWVGY</sequence>
<dbReference type="Proteomes" id="UP000280434">
    <property type="component" value="Unassembled WGS sequence"/>
</dbReference>
<evidence type="ECO:0000256" key="1">
    <source>
        <dbReference type="SAM" id="SignalP"/>
    </source>
</evidence>
<gene>
    <name evidence="3" type="ORF">D7S89_13720</name>
</gene>
<keyword evidence="1" id="KW-0732">Signal</keyword>
<name>A0A494XC76_9BURK</name>
<dbReference type="EMBL" id="RBZV01000004">
    <property type="protein sequence ID" value="RKP48365.1"/>
    <property type="molecule type" value="Genomic_DNA"/>
</dbReference>
<evidence type="ECO:0000313" key="3">
    <source>
        <dbReference type="EMBL" id="RKP48365.1"/>
    </source>
</evidence>
<dbReference type="RefSeq" id="WP_121278213.1">
    <property type="nucleotide sequence ID" value="NZ_RBZV01000004.1"/>
</dbReference>
<organism evidence="3 4">
    <name type="scientific">Trinickia fusca</name>
    <dbReference type="NCBI Taxonomy" id="2419777"/>
    <lineage>
        <taxon>Bacteria</taxon>
        <taxon>Pseudomonadati</taxon>
        <taxon>Pseudomonadota</taxon>
        <taxon>Betaproteobacteria</taxon>
        <taxon>Burkholderiales</taxon>
        <taxon>Burkholderiaceae</taxon>
        <taxon>Trinickia</taxon>
    </lineage>
</organism>
<evidence type="ECO:0000259" key="2">
    <source>
        <dbReference type="SMART" id="SM00912"/>
    </source>
</evidence>